<dbReference type="InterPro" id="IPR012338">
    <property type="entry name" value="Beta-lactam/transpept-like"/>
</dbReference>
<evidence type="ECO:0000259" key="1">
    <source>
        <dbReference type="Pfam" id="PF00144"/>
    </source>
</evidence>
<dbReference type="AlphaFoldDB" id="A0AAE2ZJX3"/>
<gene>
    <name evidence="2" type="ORF">K1W69_13360</name>
</gene>
<sequence length="394" mass="43635">MQVEKTLSVRGHEFQIHGWCDDAFEAVADAFAANYVDEEEIGSATTIYVDGRKVIDVWGGYRDADYAKPWNEDTIVCMMSVAKGIAGMAFNILIDRGQVDPDMPVAEYWPEFARNGKERVLVRHVLDHTAGLPVVLEPMWRGAIFDCDAIVGALERQAPLWEPGTVAAYHIHTQGNILGEIVRRVTGKRFPAFIADEVTGPLGMDYQYGNLSDADLNRCATLVPTVEGTLLARRDTDPDALIAKGFTQFPDEPMPVTLNSTAWRRAEITSASGHGNPRAVARVYAAISRGGEIDGVRLMRPETIKDMLTEQHNQTERMQERPYHQARGVLLNTPVSVWMGPQMRSFGHHGFGGSIGFGDPEAHIGFAYACNKMHARGDNGPRARRIIEALYEVL</sequence>
<organism evidence="2 3">
    <name type="scientific">Flavimaribacter sediminis</name>
    <dbReference type="NCBI Taxonomy" id="2865987"/>
    <lineage>
        <taxon>Bacteria</taxon>
        <taxon>Pseudomonadati</taxon>
        <taxon>Pseudomonadota</taxon>
        <taxon>Alphaproteobacteria</taxon>
        <taxon>Hyphomicrobiales</taxon>
        <taxon>Rhizobiaceae</taxon>
        <taxon>Flavimaribacter</taxon>
    </lineage>
</organism>
<comment type="caution">
    <text evidence="2">The sequence shown here is derived from an EMBL/GenBank/DDBJ whole genome shotgun (WGS) entry which is preliminary data.</text>
</comment>
<dbReference type="RefSeq" id="WP_220228827.1">
    <property type="nucleotide sequence ID" value="NZ_JAICBX010000002.1"/>
</dbReference>
<accession>A0AAE2ZJX3</accession>
<reference evidence="2" key="1">
    <citation type="submission" date="2021-08" db="EMBL/GenBank/DDBJ databases">
        <title>Hoeflea bacterium WL0058 sp. nov., isolated from the sediment.</title>
        <authorList>
            <person name="Wang L."/>
            <person name="Zhang D."/>
        </authorList>
    </citation>
    <scope>NUCLEOTIDE SEQUENCE</scope>
    <source>
        <strain evidence="2">WL0058</strain>
    </source>
</reference>
<evidence type="ECO:0000313" key="2">
    <source>
        <dbReference type="EMBL" id="MBW8638179.1"/>
    </source>
</evidence>
<dbReference type="InterPro" id="IPR001466">
    <property type="entry name" value="Beta-lactam-related"/>
</dbReference>
<dbReference type="SUPFAM" id="SSF56601">
    <property type="entry name" value="beta-lactamase/transpeptidase-like"/>
    <property type="match status" value="1"/>
</dbReference>
<keyword evidence="3" id="KW-1185">Reference proteome</keyword>
<feature type="domain" description="Beta-lactamase-related" evidence="1">
    <location>
        <begin position="34"/>
        <end position="389"/>
    </location>
</feature>
<dbReference type="Gene3D" id="3.40.710.10">
    <property type="entry name" value="DD-peptidase/beta-lactamase superfamily"/>
    <property type="match status" value="1"/>
</dbReference>
<dbReference type="EMBL" id="JAICBX010000002">
    <property type="protein sequence ID" value="MBW8638179.1"/>
    <property type="molecule type" value="Genomic_DNA"/>
</dbReference>
<dbReference type="InterPro" id="IPR052907">
    <property type="entry name" value="Beta-lactamase/esterase"/>
</dbReference>
<evidence type="ECO:0000313" key="3">
    <source>
        <dbReference type="Proteomes" id="UP001196509"/>
    </source>
</evidence>
<dbReference type="PANTHER" id="PTHR43319">
    <property type="entry name" value="BETA-LACTAMASE-RELATED"/>
    <property type="match status" value="1"/>
</dbReference>
<proteinExistence type="predicted"/>
<dbReference type="Proteomes" id="UP001196509">
    <property type="component" value="Unassembled WGS sequence"/>
</dbReference>
<dbReference type="Pfam" id="PF00144">
    <property type="entry name" value="Beta-lactamase"/>
    <property type="match status" value="1"/>
</dbReference>
<protein>
    <submittedName>
        <fullName evidence="2">Beta-lactamase family protein</fullName>
    </submittedName>
</protein>
<name>A0AAE2ZJX3_9HYPH</name>
<dbReference type="PANTHER" id="PTHR43319:SF3">
    <property type="entry name" value="BETA-LACTAMASE-RELATED DOMAIN-CONTAINING PROTEIN"/>
    <property type="match status" value="1"/>
</dbReference>